<dbReference type="SUPFAM" id="SSF55326">
    <property type="entry name" value="PurM N-terminal domain-like"/>
    <property type="match status" value="2"/>
</dbReference>
<dbReference type="SUPFAM" id="SSF109736">
    <property type="entry name" value="FGAM synthase PurL, linker domain"/>
    <property type="match status" value="1"/>
</dbReference>
<dbReference type="Gene3D" id="3.90.650.10">
    <property type="entry name" value="PurM-like C-terminal domain"/>
    <property type="match status" value="2"/>
</dbReference>
<feature type="domain" description="PurM-like C-terminal" evidence="10">
    <location>
        <begin position="620"/>
        <end position="688"/>
    </location>
</feature>
<dbReference type="Pfam" id="PF18072">
    <property type="entry name" value="FGAR-AT_linker"/>
    <property type="match status" value="1"/>
</dbReference>
<reference evidence="12" key="1">
    <citation type="submission" date="2020-04" db="EMBL/GenBank/DDBJ databases">
        <authorList>
            <person name="Zhang T."/>
        </authorList>
    </citation>
    <scope>NUCLEOTIDE SEQUENCE</scope>
    <source>
        <strain evidence="12">HKST-UBA01</strain>
    </source>
</reference>
<evidence type="ECO:0000256" key="4">
    <source>
        <dbReference type="ARBA" id="ARBA00022741"/>
    </source>
</evidence>
<dbReference type="InterPro" id="IPR036921">
    <property type="entry name" value="PurM-like_N_sf"/>
</dbReference>
<keyword evidence="1" id="KW-0963">Cytoplasm</keyword>
<dbReference type="GO" id="GO:0006189">
    <property type="term" value="P:'de novo' IMP biosynthetic process"/>
    <property type="evidence" value="ECO:0007669"/>
    <property type="project" value="InterPro"/>
</dbReference>
<dbReference type="Gene3D" id="3.30.1330.10">
    <property type="entry name" value="PurM-like, N-terminal domain"/>
    <property type="match status" value="2"/>
</dbReference>
<dbReference type="EMBL" id="JAGQHR010000646">
    <property type="protein sequence ID" value="MCA9729316.1"/>
    <property type="molecule type" value="Genomic_DNA"/>
</dbReference>
<evidence type="ECO:0000259" key="11">
    <source>
        <dbReference type="Pfam" id="PF18072"/>
    </source>
</evidence>
<dbReference type="EC" id="6.3.5.3" evidence="8"/>
<protein>
    <recommendedName>
        <fullName evidence="8">Phosphoribosylformylglycinamidine synthase subunit PurL</fullName>
        <ecNumber evidence="8">6.3.5.3</ecNumber>
    </recommendedName>
</protein>
<feature type="non-terminal residue" evidence="12">
    <location>
        <position position="688"/>
    </location>
</feature>
<keyword evidence="5" id="KW-0658">Purine biosynthesis</keyword>
<dbReference type="InterPro" id="IPR010918">
    <property type="entry name" value="PurM-like_C_dom"/>
</dbReference>
<sequence length="688" mass="73382">MIPNDDEARGVAPLVRIRGRSPEEVRAENARWGLGLSYDEWQHLMGRLDRDPLLPEAFLLDVSLSEHCSYKSSRPFLKRHLPPQASHVLLGPGEDAGIVSLGTWNGEEWGLVVAHESHNHPSQVLPIEGAATGIGGIVRDVYCMGCDVVGVLDPLRFGDPDGPNGDRVRAIARGVIQGISEYGNALGVPNLGGDVWFHEGFDDNCLVNVVAFGAMPMRRLLRSRVPAAARDRTYVLILVGKPTDSTGLGGASFASQILDEAEAAQNRGAVQVHDPFLKRVLVEATKEVWEWLEAEKIEAGCKDLGAGGLGGASSELVLAGGFGADIDLDRVPRSDEPLLPHQILCGETQERFVWAIPEEHAGTFLSIFNERYELGRVYPGARAAVIGTVIAESVYRARWEGAVVCELSAAILEESPIAPRPIAPRTQAAPVRDPGSPGDWSDWLRGQLGGWNAAARAPIYRSYDQEVQGHALFRPGEADAGVCRPISGAALGIAVSVDGNPEYGSLDPYWGGVLSVLESARNVAAVGAEPLAITDCLNFGNPEDAVCLGDLDAALRGMADACRALGSPGHPDEPLPIVSGNVSLYNQSSRGRAIPPSPIVACFGILPDYGRAVPQRLCRTGDTLLLVGARARHWGRPERAAGGRVPDRPLADQVTEIRTVQSLAADGSLAACHDVSDGGILRTLFEMA</sequence>
<evidence type="ECO:0000256" key="5">
    <source>
        <dbReference type="ARBA" id="ARBA00022755"/>
    </source>
</evidence>
<proteinExistence type="inferred from homology"/>
<feature type="domain" description="Phosphoribosylformylglycinamidine synthase linker" evidence="11">
    <location>
        <begin position="26"/>
        <end position="71"/>
    </location>
</feature>
<keyword evidence="3" id="KW-0479">Metal-binding</keyword>
<evidence type="ECO:0000256" key="8">
    <source>
        <dbReference type="NCBIfam" id="TIGR01736"/>
    </source>
</evidence>
<dbReference type="PANTHER" id="PTHR43555:SF1">
    <property type="entry name" value="PHOSPHORIBOSYLFORMYLGLYCINAMIDINE SYNTHASE SUBUNIT PURL"/>
    <property type="match status" value="1"/>
</dbReference>
<dbReference type="InterPro" id="IPR016188">
    <property type="entry name" value="PurM-like_N"/>
</dbReference>
<organism evidence="12 13">
    <name type="scientific">Eiseniibacteriota bacterium</name>
    <dbReference type="NCBI Taxonomy" id="2212470"/>
    <lineage>
        <taxon>Bacteria</taxon>
        <taxon>Candidatus Eiseniibacteriota</taxon>
    </lineage>
</organism>
<dbReference type="Proteomes" id="UP000697710">
    <property type="component" value="Unassembled WGS sequence"/>
</dbReference>
<reference evidence="12" key="2">
    <citation type="journal article" date="2021" name="Microbiome">
        <title>Successional dynamics and alternative stable states in a saline activated sludge microbial community over 9 years.</title>
        <authorList>
            <person name="Wang Y."/>
            <person name="Ye J."/>
            <person name="Ju F."/>
            <person name="Liu L."/>
            <person name="Boyd J.A."/>
            <person name="Deng Y."/>
            <person name="Parks D.H."/>
            <person name="Jiang X."/>
            <person name="Yin X."/>
            <person name="Woodcroft B.J."/>
            <person name="Tyson G.W."/>
            <person name="Hugenholtz P."/>
            <person name="Polz M.F."/>
            <person name="Zhang T."/>
        </authorList>
    </citation>
    <scope>NUCLEOTIDE SEQUENCE</scope>
    <source>
        <strain evidence="12">HKST-UBA01</strain>
    </source>
</reference>
<evidence type="ECO:0000259" key="9">
    <source>
        <dbReference type="Pfam" id="PF00586"/>
    </source>
</evidence>
<evidence type="ECO:0000256" key="2">
    <source>
        <dbReference type="ARBA" id="ARBA00022598"/>
    </source>
</evidence>
<evidence type="ECO:0000256" key="3">
    <source>
        <dbReference type="ARBA" id="ARBA00022723"/>
    </source>
</evidence>
<name>A0A956M194_UNCEI</name>
<evidence type="ECO:0000313" key="12">
    <source>
        <dbReference type="EMBL" id="MCA9729316.1"/>
    </source>
</evidence>
<keyword evidence="7" id="KW-0460">Magnesium</keyword>
<comment type="caution">
    <text evidence="12">The sequence shown here is derived from an EMBL/GenBank/DDBJ whole genome shotgun (WGS) entry which is preliminary data.</text>
</comment>
<keyword evidence="2 12" id="KW-0436">Ligase</keyword>
<dbReference type="PANTHER" id="PTHR43555">
    <property type="entry name" value="PHOSPHORIBOSYLFORMYLGLYCINAMIDINE SYNTHASE SUBUNIT PURL"/>
    <property type="match status" value="1"/>
</dbReference>
<dbReference type="InterPro" id="IPR041609">
    <property type="entry name" value="PurL_linker"/>
</dbReference>
<dbReference type="InterPro" id="IPR010074">
    <property type="entry name" value="PRibForGlyAmidine_synth_PurL"/>
</dbReference>
<keyword evidence="4" id="KW-0547">Nucleotide-binding</keyword>
<dbReference type="GO" id="GO:0046872">
    <property type="term" value="F:metal ion binding"/>
    <property type="evidence" value="ECO:0007669"/>
    <property type="project" value="UniProtKB-KW"/>
</dbReference>
<dbReference type="Pfam" id="PF00586">
    <property type="entry name" value="AIRS"/>
    <property type="match status" value="2"/>
</dbReference>
<dbReference type="Pfam" id="PF02769">
    <property type="entry name" value="AIRS_C"/>
    <property type="match status" value="2"/>
</dbReference>
<accession>A0A956M194</accession>
<keyword evidence="6" id="KW-0067">ATP-binding</keyword>
<feature type="domain" description="PurM-like N-terminal" evidence="9">
    <location>
        <begin position="93"/>
        <end position="215"/>
    </location>
</feature>
<evidence type="ECO:0000256" key="6">
    <source>
        <dbReference type="ARBA" id="ARBA00022840"/>
    </source>
</evidence>
<evidence type="ECO:0000256" key="7">
    <source>
        <dbReference type="ARBA" id="ARBA00022842"/>
    </source>
</evidence>
<evidence type="ECO:0000313" key="13">
    <source>
        <dbReference type="Proteomes" id="UP000697710"/>
    </source>
</evidence>
<dbReference type="GO" id="GO:0005524">
    <property type="term" value="F:ATP binding"/>
    <property type="evidence" value="ECO:0007669"/>
    <property type="project" value="UniProtKB-KW"/>
</dbReference>
<dbReference type="GO" id="GO:0004642">
    <property type="term" value="F:phosphoribosylformylglycinamidine synthase activity"/>
    <property type="evidence" value="ECO:0007669"/>
    <property type="project" value="UniProtKB-UniRule"/>
</dbReference>
<dbReference type="CDD" id="cd02204">
    <property type="entry name" value="PurL_repeat2"/>
    <property type="match status" value="1"/>
</dbReference>
<dbReference type="InterPro" id="IPR036676">
    <property type="entry name" value="PurM-like_C_sf"/>
</dbReference>
<feature type="domain" description="PurM-like C-terminal" evidence="10">
    <location>
        <begin position="235"/>
        <end position="397"/>
    </location>
</feature>
<dbReference type="SUPFAM" id="SSF56042">
    <property type="entry name" value="PurM C-terminal domain-like"/>
    <property type="match status" value="2"/>
</dbReference>
<dbReference type="NCBIfam" id="TIGR01736">
    <property type="entry name" value="FGAM_synth_II"/>
    <property type="match status" value="1"/>
</dbReference>
<evidence type="ECO:0000256" key="1">
    <source>
        <dbReference type="ARBA" id="ARBA00022490"/>
    </source>
</evidence>
<dbReference type="AlphaFoldDB" id="A0A956M194"/>
<feature type="domain" description="PurM-like N-terminal" evidence="9">
    <location>
        <begin position="479"/>
        <end position="605"/>
    </location>
</feature>
<dbReference type="HAMAP" id="MF_00420">
    <property type="entry name" value="PurL_2"/>
    <property type="match status" value="1"/>
</dbReference>
<gene>
    <name evidence="12" type="primary">purL</name>
    <name evidence="12" type="ORF">KC729_16630</name>
</gene>
<evidence type="ECO:0000259" key="10">
    <source>
        <dbReference type="Pfam" id="PF02769"/>
    </source>
</evidence>